<evidence type="ECO:0000313" key="2">
    <source>
        <dbReference type="Proteomes" id="UP000249616"/>
    </source>
</evidence>
<dbReference type="KEGG" id="scad:DN051_01150"/>
<gene>
    <name evidence="1" type="ORF">DN051_01150</name>
</gene>
<dbReference type="EMBL" id="CP030073">
    <property type="protein sequence ID" value="AWW35456.1"/>
    <property type="molecule type" value="Genomic_DNA"/>
</dbReference>
<accession>A0A2Z4ISE7</accession>
<keyword evidence="2" id="KW-1185">Reference proteome</keyword>
<protein>
    <submittedName>
        <fullName evidence="1">Uncharacterized protein</fullName>
    </submittedName>
</protein>
<dbReference type="Proteomes" id="UP000249616">
    <property type="component" value="Chromosome"/>
</dbReference>
<organism evidence="1 2">
    <name type="scientific">Streptomyces cadmiisoli</name>
    <dbReference type="NCBI Taxonomy" id="2184053"/>
    <lineage>
        <taxon>Bacteria</taxon>
        <taxon>Bacillati</taxon>
        <taxon>Actinomycetota</taxon>
        <taxon>Actinomycetes</taxon>
        <taxon>Kitasatosporales</taxon>
        <taxon>Streptomycetaceae</taxon>
        <taxon>Streptomyces</taxon>
        <taxon>Streptomyces aurantiacus group</taxon>
    </lineage>
</organism>
<sequence length="111" mass="12337">MVDDGHGKSLVAVNVQRWKPDDGSMTKLFEKAETLPDGTRLNIHKKPVNQGHTTTIEWTADTFREDGIRIVVSALNTSAYPFAPTRPDPALDTAQLKAIALDPAWQRVTRK</sequence>
<evidence type="ECO:0000313" key="1">
    <source>
        <dbReference type="EMBL" id="AWW35456.1"/>
    </source>
</evidence>
<dbReference type="AlphaFoldDB" id="A0A2Z4ISE7"/>
<proteinExistence type="predicted"/>
<reference evidence="1 2" key="1">
    <citation type="journal article" date="2019" name="Int. J. Syst. Evol. Microbiol.">
        <title>Streptomyces cadmiisoli sp. nov., a novel actinomycete isolated from cadmium-contaminated soil.</title>
        <authorList>
            <person name="Li K."/>
            <person name="Tang X."/>
            <person name="Zhao J."/>
            <person name="Guo Y."/>
            <person name="Tang Y."/>
            <person name="Gao J."/>
        </authorList>
    </citation>
    <scope>NUCLEOTIDE SEQUENCE [LARGE SCALE GENOMIC DNA]</scope>
    <source>
        <strain evidence="1 2">ZFG47</strain>
    </source>
</reference>
<name>A0A2Z4ISE7_9ACTN</name>